<name>A0ABR3PZP6_9TREE</name>
<gene>
    <name evidence="1" type="ORF">Q8F55_007268</name>
</gene>
<proteinExistence type="predicted"/>
<reference evidence="1 2" key="1">
    <citation type="submission" date="2023-08" db="EMBL/GenBank/DDBJ databases">
        <title>Annotated Genome Sequence of Vanrija albida AlHP1.</title>
        <authorList>
            <person name="Herzog R."/>
        </authorList>
    </citation>
    <scope>NUCLEOTIDE SEQUENCE [LARGE SCALE GENOMIC DNA]</scope>
    <source>
        <strain evidence="1 2">AlHP1</strain>
    </source>
</reference>
<dbReference type="RefSeq" id="XP_069207776.1">
    <property type="nucleotide sequence ID" value="XM_069355705.1"/>
</dbReference>
<comment type="caution">
    <text evidence="1">The sequence shown here is derived from an EMBL/GenBank/DDBJ whole genome shotgun (WGS) entry which is preliminary data.</text>
</comment>
<dbReference type="Proteomes" id="UP001565368">
    <property type="component" value="Unassembled WGS sequence"/>
</dbReference>
<protein>
    <submittedName>
        <fullName evidence="1">Uncharacterized protein</fullName>
    </submittedName>
</protein>
<evidence type="ECO:0000313" key="1">
    <source>
        <dbReference type="EMBL" id="KAL1407832.1"/>
    </source>
</evidence>
<dbReference type="EMBL" id="JBBXJM010000005">
    <property type="protein sequence ID" value="KAL1407832.1"/>
    <property type="molecule type" value="Genomic_DNA"/>
</dbReference>
<evidence type="ECO:0000313" key="2">
    <source>
        <dbReference type="Proteomes" id="UP001565368"/>
    </source>
</evidence>
<sequence length="119" mass="12417">MATNGFKCYSYELASTLSKCCTGDGLKYTSLSGADFNKTDTFAPKVNSNLTVHTGNVGVCTFAVNSTLSDRYDNCMGKTTKGQVTCVLTTLPTSAATTHSTKWGALALVALLASTVVAL</sequence>
<organism evidence="1 2">
    <name type="scientific">Vanrija albida</name>
    <dbReference type="NCBI Taxonomy" id="181172"/>
    <lineage>
        <taxon>Eukaryota</taxon>
        <taxon>Fungi</taxon>
        <taxon>Dikarya</taxon>
        <taxon>Basidiomycota</taxon>
        <taxon>Agaricomycotina</taxon>
        <taxon>Tremellomycetes</taxon>
        <taxon>Trichosporonales</taxon>
        <taxon>Trichosporonaceae</taxon>
        <taxon>Vanrija</taxon>
    </lineage>
</organism>
<accession>A0ABR3PZP6</accession>
<dbReference type="GeneID" id="95988311"/>
<keyword evidence="2" id="KW-1185">Reference proteome</keyword>